<organism evidence="1 2">
    <name type="scientific">Candidatus Berkelbacteria bacterium CG1_02_42_45</name>
    <dbReference type="NCBI Taxonomy" id="1805036"/>
    <lineage>
        <taxon>Bacteria</taxon>
        <taxon>Candidatus Berkelbacteria</taxon>
    </lineage>
</organism>
<evidence type="ECO:0000313" key="2">
    <source>
        <dbReference type="Proteomes" id="UP000182753"/>
    </source>
</evidence>
<dbReference type="Proteomes" id="UP000182753">
    <property type="component" value="Unassembled WGS sequence"/>
</dbReference>
<protein>
    <recommendedName>
        <fullName evidence="3">Type 4 fimbrial biogenesis protein PilX N-terminal domain-containing protein</fullName>
    </recommendedName>
</protein>
<dbReference type="EMBL" id="MNUJ01000043">
    <property type="protein sequence ID" value="OIN89361.1"/>
    <property type="molecule type" value="Genomic_DNA"/>
</dbReference>
<comment type="caution">
    <text evidence="1">The sequence shown here is derived from an EMBL/GenBank/DDBJ whole genome shotgun (WGS) entry which is preliminary data.</text>
</comment>
<accession>A0A1J4RPM7</accession>
<reference evidence="1 2" key="1">
    <citation type="journal article" date="2016" name="Environ. Microbiol.">
        <title>Genomic resolution of a cold subsurface aquifer community provides metabolic insights for novel microbes adapted to high CO concentrations.</title>
        <authorList>
            <person name="Probst A.J."/>
            <person name="Castelle C.J."/>
            <person name="Singh A."/>
            <person name="Brown C.T."/>
            <person name="Anantharaman K."/>
            <person name="Sharon I."/>
            <person name="Hug L.A."/>
            <person name="Burstein D."/>
            <person name="Emerson J.B."/>
            <person name="Thomas B.C."/>
            <person name="Banfield J.F."/>
        </authorList>
    </citation>
    <scope>NUCLEOTIDE SEQUENCE [LARGE SCALE GENOMIC DNA]</scope>
    <source>
        <strain evidence="1">CG1_02_42_45</strain>
    </source>
</reference>
<evidence type="ECO:0008006" key="3">
    <source>
        <dbReference type="Google" id="ProtNLM"/>
    </source>
</evidence>
<name>A0A1J4RPM7_9BACT</name>
<gene>
    <name evidence="1" type="ORF">AUJ40_02045</name>
</gene>
<sequence>MRRKHEGKKREKGTALLVAILLCAIIGSAALGINAIALRQINISETYSNGLVAYYTAESGLEEGLLRYRFNKNIQIPTDNTTPGVPANVFRNFLDLTPMRTNKEDTGVPLGYTLVSRQQVYDLRVYNRANFYGEDLHSPLGVLDAQDLADPNYGSTNSFDKIVKDEEKDFAIAYPSDQIKNRIYLFWRWTASCASARALEVKLKIDQEQLTPTTQDEYTALFKDPSCSGSIANADTPIQITNGVYAPVAPPSDLKTKMNISALKIKSMSLKPIGGSGNADLVFGFAQGESTNVNNPALVFAPTTNINSIGYFAGATREIDAHIDRQSGSILDLFNYVIYKGGR</sequence>
<proteinExistence type="predicted"/>
<dbReference type="AlphaFoldDB" id="A0A1J4RPM7"/>
<evidence type="ECO:0000313" key="1">
    <source>
        <dbReference type="EMBL" id="OIN89361.1"/>
    </source>
</evidence>